<dbReference type="EMBL" id="ABEU02000025">
    <property type="status" value="NOT_ANNOTATED_CDS"/>
    <property type="molecule type" value="Genomic_DNA"/>
</dbReference>
<name>A0A7I4CMX4_PHYPA</name>
<reference evidence="1 2" key="1">
    <citation type="journal article" date="2008" name="Science">
        <title>The Physcomitrella genome reveals evolutionary insights into the conquest of land by plants.</title>
        <authorList>
            <person name="Rensing S."/>
            <person name="Lang D."/>
            <person name="Zimmer A."/>
            <person name="Terry A."/>
            <person name="Salamov A."/>
            <person name="Shapiro H."/>
            <person name="Nishiyama T."/>
            <person name="Perroud P.-F."/>
            <person name="Lindquist E."/>
            <person name="Kamisugi Y."/>
            <person name="Tanahashi T."/>
            <person name="Sakakibara K."/>
            <person name="Fujita T."/>
            <person name="Oishi K."/>
            <person name="Shin-I T."/>
            <person name="Kuroki Y."/>
            <person name="Toyoda A."/>
            <person name="Suzuki Y."/>
            <person name="Hashimoto A."/>
            <person name="Yamaguchi K."/>
            <person name="Sugano A."/>
            <person name="Kohara Y."/>
            <person name="Fujiyama A."/>
            <person name="Anterola A."/>
            <person name="Aoki S."/>
            <person name="Ashton N."/>
            <person name="Barbazuk W.B."/>
            <person name="Barker E."/>
            <person name="Bennetzen J."/>
            <person name="Bezanilla M."/>
            <person name="Blankenship R."/>
            <person name="Cho S.H."/>
            <person name="Dutcher S."/>
            <person name="Estelle M."/>
            <person name="Fawcett J.A."/>
            <person name="Gundlach H."/>
            <person name="Hanada K."/>
            <person name="Heyl A."/>
            <person name="Hicks K.A."/>
            <person name="Hugh J."/>
            <person name="Lohr M."/>
            <person name="Mayer K."/>
            <person name="Melkozernov A."/>
            <person name="Murata T."/>
            <person name="Nelson D."/>
            <person name="Pils B."/>
            <person name="Prigge M."/>
            <person name="Reiss B."/>
            <person name="Renner T."/>
            <person name="Rombauts S."/>
            <person name="Rushton P."/>
            <person name="Sanderfoot A."/>
            <person name="Schween G."/>
            <person name="Shiu S.-H."/>
            <person name="Stueber K."/>
            <person name="Theodoulou F.L."/>
            <person name="Tu H."/>
            <person name="Van de Peer Y."/>
            <person name="Verrier P.J."/>
            <person name="Waters E."/>
            <person name="Wood A."/>
            <person name="Yang L."/>
            <person name="Cove D."/>
            <person name="Cuming A."/>
            <person name="Hasebe M."/>
            <person name="Lucas S."/>
            <person name="Mishler D.B."/>
            <person name="Reski R."/>
            <person name="Grigoriev I."/>
            <person name="Quatrano R.S."/>
            <person name="Boore J.L."/>
        </authorList>
    </citation>
    <scope>NUCLEOTIDE SEQUENCE [LARGE SCALE GENOMIC DNA]</scope>
    <source>
        <strain evidence="1 2">cv. Gransden 2004</strain>
    </source>
</reference>
<evidence type="ECO:0000313" key="2">
    <source>
        <dbReference type="Proteomes" id="UP000006727"/>
    </source>
</evidence>
<proteinExistence type="predicted"/>
<accession>A0A7I4CMX4</accession>
<dbReference type="AlphaFoldDB" id="A0A7I4CMX4"/>
<dbReference type="InParanoid" id="A0A7I4CMX4"/>
<protein>
    <submittedName>
        <fullName evidence="1">Uncharacterized protein</fullName>
    </submittedName>
</protein>
<dbReference type="Gramene" id="Pp3c25_1270V3.1">
    <property type="protein sequence ID" value="Pp3c25_1270V3.1"/>
    <property type="gene ID" value="Pp3c25_1270"/>
</dbReference>
<keyword evidence="2" id="KW-1185">Reference proteome</keyword>
<organism evidence="1 2">
    <name type="scientific">Physcomitrium patens</name>
    <name type="common">Spreading-leaved earth moss</name>
    <name type="synonym">Physcomitrella patens</name>
    <dbReference type="NCBI Taxonomy" id="3218"/>
    <lineage>
        <taxon>Eukaryota</taxon>
        <taxon>Viridiplantae</taxon>
        <taxon>Streptophyta</taxon>
        <taxon>Embryophyta</taxon>
        <taxon>Bryophyta</taxon>
        <taxon>Bryophytina</taxon>
        <taxon>Bryopsida</taxon>
        <taxon>Funariidae</taxon>
        <taxon>Funariales</taxon>
        <taxon>Funariaceae</taxon>
        <taxon>Physcomitrium</taxon>
    </lineage>
</organism>
<reference evidence="1 2" key="2">
    <citation type="journal article" date="2018" name="Plant J.">
        <title>The Physcomitrella patens chromosome-scale assembly reveals moss genome structure and evolution.</title>
        <authorList>
            <person name="Lang D."/>
            <person name="Ullrich K.K."/>
            <person name="Murat F."/>
            <person name="Fuchs J."/>
            <person name="Jenkins J."/>
            <person name="Haas F.B."/>
            <person name="Piednoel M."/>
            <person name="Gundlach H."/>
            <person name="Van Bel M."/>
            <person name="Meyberg R."/>
            <person name="Vives C."/>
            <person name="Morata J."/>
            <person name="Symeonidi A."/>
            <person name="Hiss M."/>
            <person name="Muchero W."/>
            <person name="Kamisugi Y."/>
            <person name="Saleh O."/>
            <person name="Blanc G."/>
            <person name="Decker E.L."/>
            <person name="van Gessel N."/>
            <person name="Grimwood J."/>
            <person name="Hayes R.D."/>
            <person name="Graham S.W."/>
            <person name="Gunter L.E."/>
            <person name="McDaniel S.F."/>
            <person name="Hoernstein S.N.W."/>
            <person name="Larsson A."/>
            <person name="Li F.W."/>
            <person name="Perroud P.F."/>
            <person name="Phillips J."/>
            <person name="Ranjan P."/>
            <person name="Rokshar D.S."/>
            <person name="Rothfels C.J."/>
            <person name="Schneider L."/>
            <person name="Shu S."/>
            <person name="Stevenson D.W."/>
            <person name="Thummler F."/>
            <person name="Tillich M."/>
            <person name="Villarreal Aguilar J.C."/>
            <person name="Widiez T."/>
            <person name="Wong G.K."/>
            <person name="Wymore A."/>
            <person name="Zhang Y."/>
            <person name="Zimmer A.D."/>
            <person name="Quatrano R.S."/>
            <person name="Mayer K.F.X."/>
            <person name="Goodstein D."/>
            <person name="Casacuberta J.M."/>
            <person name="Vandepoele K."/>
            <person name="Reski R."/>
            <person name="Cuming A.C."/>
            <person name="Tuskan G.A."/>
            <person name="Maumus F."/>
            <person name="Salse J."/>
            <person name="Schmutz J."/>
            <person name="Rensing S.A."/>
        </authorList>
    </citation>
    <scope>NUCLEOTIDE SEQUENCE [LARGE SCALE GENOMIC DNA]</scope>
    <source>
        <strain evidence="1 2">cv. Gransden 2004</strain>
    </source>
</reference>
<evidence type="ECO:0000313" key="1">
    <source>
        <dbReference type="EnsemblPlants" id="Pp3c25_1270V3.1"/>
    </source>
</evidence>
<dbReference type="Proteomes" id="UP000006727">
    <property type="component" value="Chromosome 25"/>
</dbReference>
<dbReference type="EnsemblPlants" id="Pp3c25_1270V3.1">
    <property type="protein sequence ID" value="Pp3c25_1270V3.1"/>
    <property type="gene ID" value="Pp3c25_1270"/>
</dbReference>
<reference evidence="1" key="3">
    <citation type="submission" date="2020-12" db="UniProtKB">
        <authorList>
            <consortium name="EnsemblPlants"/>
        </authorList>
    </citation>
    <scope>IDENTIFICATION</scope>
</reference>
<sequence>MTISSRPVARAGVVGVDSTPGGRLGCQIGLSKLRVVLRIDYLKSWSLYILQNLIFFGNSVIEVVLARSYLWWLQGEDSKAEQKRLQRRIFKQQRCTNLLQATTGPNEPHAANVTWVPEEGVLKAGDQAQDLVDGLDRTLSF</sequence>